<evidence type="ECO:0000256" key="3">
    <source>
        <dbReference type="ARBA" id="ARBA00023082"/>
    </source>
</evidence>
<comment type="caution">
    <text evidence="7">The sequence shown here is derived from an EMBL/GenBank/DDBJ whole genome shotgun (WGS) entry which is preliminary data.</text>
</comment>
<dbReference type="SUPFAM" id="SSF88946">
    <property type="entry name" value="Sigma2 domain of RNA polymerase sigma factors"/>
    <property type="match status" value="1"/>
</dbReference>
<evidence type="ECO:0000313" key="7">
    <source>
        <dbReference type="EMBL" id="MBE9666837.1"/>
    </source>
</evidence>
<evidence type="ECO:0000256" key="2">
    <source>
        <dbReference type="ARBA" id="ARBA00023015"/>
    </source>
</evidence>
<gene>
    <name evidence="7" type="ORF">IRJ18_10735</name>
</gene>
<dbReference type="Gene3D" id="1.10.10.10">
    <property type="entry name" value="Winged helix-like DNA-binding domain superfamily/Winged helix DNA-binding domain"/>
    <property type="match status" value="1"/>
</dbReference>
<dbReference type="InterPro" id="IPR036388">
    <property type="entry name" value="WH-like_DNA-bd_sf"/>
</dbReference>
<feature type="domain" description="RNA polymerase sigma factor 70 region 4 type 2" evidence="6">
    <location>
        <begin position="127"/>
        <end position="170"/>
    </location>
</feature>
<evidence type="ECO:0000259" key="6">
    <source>
        <dbReference type="Pfam" id="PF08281"/>
    </source>
</evidence>
<dbReference type="NCBIfam" id="TIGR02985">
    <property type="entry name" value="Sig70_bacteroi1"/>
    <property type="match status" value="1"/>
</dbReference>
<sequence>MQKFHLASEEELMIALQKGDAAAFTELHNKYWKTLLAIAYNHTKDKMVAEEIVQEIFISVWKRREVLNVKSLEAYLATAVRLSVFKQYKQKRRQTEIIEMISGPDIVWDEEKMYAKFLQEYINGVAATLPEKCQLVFKLSRVEGFTIPEIADQMNIAEKTVEAHLTKALKVIKLKLNHSGILLVIISKLLIK</sequence>
<dbReference type="InterPro" id="IPR014284">
    <property type="entry name" value="RNA_pol_sigma-70_dom"/>
</dbReference>
<dbReference type="PANTHER" id="PTHR43133">
    <property type="entry name" value="RNA POLYMERASE ECF-TYPE SIGMA FACTO"/>
    <property type="match status" value="1"/>
</dbReference>
<dbReference type="Gene3D" id="1.10.1740.10">
    <property type="match status" value="1"/>
</dbReference>
<dbReference type="InterPro" id="IPR013324">
    <property type="entry name" value="RNA_pol_sigma_r3/r4-like"/>
</dbReference>
<feature type="domain" description="RNA polymerase sigma-70 region 2" evidence="5">
    <location>
        <begin position="29"/>
        <end position="93"/>
    </location>
</feature>
<dbReference type="RefSeq" id="WP_194106176.1">
    <property type="nucleotide sequence ID" value="NZ_JADFFM010000001.1"/>
</dbReference>
<dbReference type="Pfam" id="PF04542">
    <property type="entry name" value="Sigma70_r2"/>
    <property type="match status" value="1"/>
</dbReference>
<evidence type="ECO:0000256" key="4">
    <source>
        <dbReference type="ARBA" id="ARBA00023163"/>
    </source>
</evidence>
<dbReference type="PANTHER" id="PTHR43133:SF46">
    <property type="entry name" value="RNA POLYMERASE SIGMA-70 FACTOR ECF SUBFAMILY"/>
    <property type="match status" value="1"/>
</dbReference>
<dbReference type="InterPro" id="IPR013249">
    <property type="entry name" value="RNA_pol_sigma70_r4_t2"/>
</dbReference>
<organism evidence="7 8">
    <name type="scientific">Mucilaginibacter boryungensis</name>
    <dbReference type="NCBI Taxonomy" id="768480"/>
    <lineage>
        <taxon>Bacteria</taxon>
        <taxon>Pseudomonadati</taxon>
        <taxon>Bacteroidota</taxon>
        <taxon>Sphingobacteriia</taxon>
        <taxon>Sphingobacteriales</taxon>
        <taxon>Sphingobacteriaceae</taxon>
        <taxon>Mucilaginibacter</taxon>
    </lineage>
</organism>
<evidence type="ECO:0000259" key="5">
    <source>
        <dbReference type="Pfam" id="PF04542"/>
    </source>
</evidence>
<dbReference type="Proteomes" id="UP000632774">
    <property type="component" value="Unassembled WGS sequence"/>
</dbReference>
<name>A0ABR9XHH2_9SPHI</name>
<evidence type="ECO:0000313" key="8">
    <source>
        <dbReference type="Proteomes" id="UP000632774"/>
    </source>
</evidence>
<dbReference type="SUPFAM" id="SSF88659">
    <property type="entry name" value="Sigma3 and sigma4 domains of RNA polymerase sigma factors"/>
    <property type="match status" value="1"/>
</dbReference>
<protein>
    <submittedName>
        <fullName evidence="7">RNA polymerase sigma-70 factor</fullName>
    </submittedName>
</protein>
<reference evidence="7 8" key="1">
    <citation type="submission" date="2020-10" db="EMBL/GenBank/DDBJ databases">
        <title>Mucilaginibacter mali sp. nov., isolated from rhizosphere soil of apple orchard.</title>
        <authorList>
            <person name="Lee J.-S."/>
            <person name="Kim H.S."/>
            <person name="Kim J.-S."/>
        </authorList>
    </citation>
    <scope>NUCLEOTIDE SEQUENCE [LARGE SCALE GENOMIC DNA]</scope>
    <source>
        <strain evidence="7 8">KCTC 23157</strain>
    </source>
</reference>
<accession>A0ABR9XHH2</accession>
<keyword evidence="8" id="KW-1185">Reference proteome</keyword>
<dbReference type="Pfam" id="PF08281">
    <property type="entry name" value="Sigma70_r4_2"/>
    <property type="match status" value="1"/>
</dbReference>
<keyword evidence="2" id="KW-0805">Transcription regulation</keyword>
<dbReference type="InterPro" id="IPR007627">
    <property type="entry name" value="RNA_pol_sigma70_r2"/>
</dbReference>
<proteinExistence type="inferred from homology"/>
<dbReference type="InterPro" id="IPR014327">
    <property type="entry name" value="RNA_pol_sigma70_bacteroid"/>
</dbReference>
<evidence type="ECO:0000256" key="1">
    <source>
        <dbReference type="ARBA" id="ARBA00010641"/>
    </source>
</evidence>
<dbReference type="NCBIfam" id="TIGR02937">
    <property type="entry name" value="sigma70-ECF"/>
    <property type="match status" value="1"/>
</dbReference>
<keyword evidence="4" id="KW-0804">Transcription</keyword>
<dbReference type="InterPro" id="IPR013325">
    <property type="entry name" value="RNA_pol_sigma_r2"/>
</dbReference>
<dbReference type="EMBL" id="JADFFM010000001">
    <property type="protein sequence ID" value="MBE9666837.1"/>
    <property type="molecule type" value="Genomic_DNA"/>
</dbReference>
<dbReference type="InterPro" id="IPR039425">
    <property type="entry name" value="RNA_pol_sigma-70-like"/>
</dbReference>
<keyword evidence="3" id="KW-0731">Sigma factor</keyword>
<comment type="similarity">
    <text evidence="1">Belongs to the sigma-70 factor family. ECF subfamily.</text>
</comment>